<protein>
    <recommendedName>
        <fullName evidence="3">Outer membrane protein beta-barrel domain-containing protein</fullName>
    </recommendedName>
</protein>
<feature type="chain" id="PRO_5012600629" description="Outer membrane protein beta-barrel domain-containing protein" evidence="1">
    <location>
        <begin position="19"/>
        <end position="875"/>
    </location>
</feature>
<evidence type="ECO:0000313" key="2">
    <source>
        <dbReference type="EMBL" id="SBV96873.1"/>
    </source>
</evidence>
<evidence type="ECO:0000256" key="1">
    <source>
        <dbReference type="SAM" id="SignalP"/>
    </source>
</evidence>
<dbReference type="SUPFAM" id="SSF56935">
    <property type="entry name" value="Porins"/>
    <property type="match status" value="1"/>
</dbReference>
<dbReference type="EMBL" id="FLUL01000001">
    <property type="protein sequence ID" value="SBV96873.1"/>
    <property type="molecule type" value="Genomic_DNA"/>
</dbReference>
<proteinExistence type="predicted"/>
<dbReference type="SUPFAM" id="SSF49464">
    <property type="entry name" value="Carboxypeptidase regulatory domain-like"/>
    <property type="match status" value="1"/>
</dbReference>
<dbReference type="RefSeq" id="WP_296948149.1">
    <property type="nucleotide sequence ID" value="NZ_LT599021.1"/>
</dbReference>
<dbReference type="AlphaFoldDB" id="A0A212JBN4"/>
<feature type="signal peptide" evidence="1">
    <location>
        <begin position="1"/>
        <end position="18"/>
    </location>
</feature>
<name>A0A212JBN4_9BACT</name>
<sequence>MKRYFSLFLILISAMAQAQTIIIGIVRDEKRNPMADINVTLQEKSGRLTLGFAMTDVKGAYKLEYKGKADSIAITVSGFNVQKQTKIVENRNQNIDFSIESASILLNEVKITPPKIRQAGDTLNYLVESFSDLNDRTIGDVLKKMPGIKVQENGAILYQNRPINKFYIENADLLQGRYGIATNNIDAKDVSTVQVLENHQPIKALKDKEMSEDAAINLKLKDSAKGTIIANAQLGLGGSPLLWNNELTGMYIAKKLQNITIYKGNNSGDDVTRELTSFYSNDASNMDKGGLLAVQSPSSPSIAEKRYLNNQANILSANNLWSLKNDYQLTANLSYLNDLQRKDSYAFTEYYLANDSILKIEEYMNSRLRKERLTGDIQLNANKDKFYFNNLFKIEGIWDRERGDVFSADSVSQYLKKPYYSINNTFNMVKTGEKYTWNFYSFFGYNSSAHTLSIEPVLYQDLLSPSTYSSRMIQSVEQDNLAAYNKVSLGFGKGTWKQEYAVSMRTDIQGLSSELGTDNTTNVADSLKNDLRQGKYELIFSPVYTYAKGKLNSVLSLPFNYTLLDVKNNISDDKRLRNNFSFNPSLFLHYKISGYWTSYCNYSYKTSIGKINQLYKGYILSSYRSLLKNDGDVFEQKAHNASAALYYRDPITTLFGMFNISYSNVRTNLLSDFSYWETLTLRSSILAPSTTERLGADIHLSKDIETLSSTVFLGGNYTISRSSQVTQGRFIDYNNQGYSFSPRIITKISPSVNLQYEFKYSQSISKVKNEEKTFDPIRIMSHNIQLSIFPFKGMSLNLKCESFYNNAIISGSRSMTFGDISAKYKYKQLEFMFDYTNIFNSKQFVSASYSDVSRYYSAYMLRPTEVLLKVRFKLK</sequence>
<dbReference type="InterPro" id="IPR008969">
    <property type="entry name" value="CarboxyPept-like_regulatory"/>
</dbReference>
<gene>
    <name evidence="2" type="ORF">KL86DYS2_11172</name>
</gene>
<keyword evidence="1" id="KW-0732">Signal</keyword>
<accession>A0A212JBN4</accession>
<evidence type="ECO:0008006" key="3">
    <source>
        <dbReference type="Google" id="ProtNLM"/>
    </source>
</evidence>
<reference evidence="2" key="1">
    <citation type="submission" date="2016-04" db="EMBL/GenBank/DDBJ databases">
        <authorList>
            <person name="Evans L.H."/>
            <person name="Alamgir A."/>
            <person name="Owens N."/>
            <person name="Weber N.D."/>
            <person name="Virtaneva K."/>
            <person name="Barbian K."/>
            <person name="Babar A."/>
            <person name="Rosenke K."/>
        </authorList>
    </citation>
    <scope>NUCLEOTIDE SEQUENCE</scope>
    <source>
        <strain evidence="2">86-2</strain>
    </source>
</reference>
<organism evidence="2">
    <name type="scientific">uncultured Dysgonomonas sp</name>
    <dbReference type="NCBI Taxonomy" id="206096"/>
    <lineage>
        <taxon>Bacteria</taxon>
        <taxon>Pseudomonadati</taxon>
        <taxon>Bacteroidota</taxon>
        <taxon>Bacteroidia</taxon>
        <taxon>Bacteroidales</taxon>
        <taxon>Dysgonomonadaceae</taxon>
        <taxon>Dysgonomonas</taxon>
        <taxon>environmental samples</taxon>
    </lineage>
</organism>